<reference evidence="1 2" key="1">
    <citation type="submission" date="2019-05" db="EMBL/GenBank/DDBJ databases">
        <title>Verrucobacter flavum gen. nov., sp. nov. a new member of the family Verrucomicrobiaceae.</title>
        <authorList>
            <person name="Szuroczki S."/>
            <person name="Abbaszade G."/>
            <person name="Szabo A."/>
            <person name="Felfoldi T."/>
            <person name="Schumann P."/>
            <person name="Boka K."/>
            <person name="Keki Z."/>
            <person name="Toumi M."/>
            <person name="Toth E."/>
        </authorList>
    </citation>
    <scope>NUCLEOTIDE SEQUENCE [LARGE SCALE GENOMIC DNA]</scope>
    <source>
        <strain evidence="1 2">MG-N-17</strain>
    </source>
</reference>
<comment type="caution">
    <text evidence="1">The sequence shown here is derived from an EMBL/GenBank/DDBJ whole genome shotgun (WGS) entry which is preliminary data.</text>
</comment>
<protein>
    <submittedName>
        <fullName evidence="1">Uncharacterized protein</fullName>
    </submittedName>
</protein>
<gene>
    <name evidence="1" type="ORF">FEM03_14710</name>
</gene>
<sequence>MISQTRWLRVGIFCVTFWSVVSAISAEPVLLKVGDPDRAAILKVVKSLPLVTGMAKDLGKDILMNEVFVQKGGEWAWFSAQPETRDKSWMGEGLLYLLRKKEGKWSIMTGIPEEVMTADDADAAYTTWRQGLLKKYPTLPAGVVPVQ</sequence>
<organism evidence="1 2">
    <name type="scientific">Phragmitibacter flavus</name>
    <dbReference type="NCBI Taxonomy" id="2576071"/>
    <lineage>
        <taxon>Bacteria</taxon>
        <taxon>Pseudomonadati</taxon>
        <taxon>Verrucomicrobiota</taxon>
        <taxon>Verrucomicrobiia</taxon>
        <taxon>Verrucomicrobiales</taxon>
        <taxon>Verrucomicrobiaceae</taxon>
        <taxon>Phragmitibacter</taxon>
    </lineage>
</organism>
<keyword evidence="2" id="KW-1185">Reference proteome</keyword>
<dbReference type="EMBL" id="VAUV01000010">
    <property type="protein sequence ID" value="TLD69980.1"/>
    <property type="molecule type" value="Genomic_DNA"/>
</dbReference>
<evidence type="ECO:0000313" key="1">
    <source>
        <dbReference type="EMBL" id="TLD69980.1"/>
    </source>
</evidence>
<proteinExistence type="predicted"/>
<dbReference type="RefSeq" id="WP_138087035.1">
    <property type="nucleotide sequence ID" value="NZ_VAUV01000010.1"/>
</dbReference>
<accession>A0A5R8KCF0</accession>
<evidence type="ECO:0000313" key="2">
    <source>
        <dbReference type="Proteomes" id="UP000306196"/>
    </source>
</evidence>
<dbReference type="AlphaFoldDB" id="A0A5R8KCF0"/>
<dbReference type="Proteomes" id="UP000306196">
    <property type="component" value="Unassembled WGS sequence"/>
</dbReference>
<name>A0A5R8KCF0_9BACT</name>